<dbReference type="InterPro" id="IPR025334">
    <property type="entry name" value="DUF4240"/>
</dbReference>
<dbReference type="EMBL" id="JAUCFI010000003">
    <property type="protein sequence ID" value="MDM5286525.1"/>
    <property type="molecule type" value="Genomic_DNA"/>
</dbReference>
<dbReference type="RefSeq" id="WP_289351081.1">
    <property type="nucleotide sequence ID" value="NZ_JAUCFI010000003.1"/>
</dbReference>
<sequence length="303" mass="35551">MENQKKIKKQTVSIGDVYAVKLPDGRYGALRIVNCDRNSYLLATTPYIGETIPMIENNVLSKTLLQNRFYFENAPAICWFDGKIPGTFIYIGNIQGTKKMRQSNYGGTWDETTGMEALYEWRWINDRDNFEKEILEEERKIEQLMEKPQKPRKMMTDESFWYIISLLDWESVNDEDEVIEVAVRELEKMGVRNIKQFEEAMSYKLYLLDTKEHANNIGEYSYSKNKDDYFSPDVFLYLRCEVIAKGEGFFNAVLEYPVLMPKENTFEPLLSIATEAYERLTGKEFQYITGCDYETFSNVVGWK</sequence>
<evidence type="ECO:0000313" key="2">
    <source>
        <dbReference type="EMBL" id="MDM5286525.1"/>
    </source>
</evidence>
<evidence type="ECO:0000313" key="3">
    <source>
        <dbReference type="Proteomes" id="UP001238973"/>
    </source>
</evidence>
<organism evidence="2 3">
    <name type="scientific">Peribacillus frigoritolerans</name>
    <dbReference type="NCBI Taxonomy" id="450367"/>
    <lineage>
        <taxon>Bacteria</taxon>
        <taxon>Bacillati</taxon>
        <taxon>Bacillota</taxon>
        <taxon>Bacilli</taxon>
        <taxon>Bacillales</taxon>
        <taxon>Bacillaceae</taxon>
        <taxon>Peribacillus</taxon>
    </lineage>
</organism>
<gene>
    <name evidence="2" type="ORF">QUF85_24890</name>
</gene>
<accession>A0AAJ1VE98</accession>
<feature type="domain" description="DUF4240" evidence="1">
    <location>
        <begin position="155"/>
        <end position="279"/>
    </location>
</feature>
<comment type="caution">
    <text evidence="2">The sequence shown here is derived from an EMBL/GenBank/DDBJ whole genome shotgun (WGS) entry which is preliminary data.</text>
</comment>
<dbReference type="Proteomes" id="UP001238973">
    <property type="component" value="Unassembled WGS sequence"/>
</dbReference>
<reference evidence="2" key="1">
    <citation type="submission" date="2023-06" db="EMBL/GenBank/DDBJ databases">
        <title>Comparative genomics of Bacillaceae isolates and their secondary metabolite potential.</title>
        <authorList>
            <person name="Song L."/>
            <person name="Nielsen L.J."/>
            <person name="Mohite O."/>
            <person name="Xu X."/>
            <person name="Weber T."/>
            <person name="Kovacs A.T."/>
        </authorList>
    </citation>
    <scope>NUCLEOTIDE SEQUENCE</scope>
    <source>
        <strain evidence="2">G1S1</strain>
    </source>
</reference>
<proteinExistence type="predicted"/>
<evidence type="ECO:0000259" key="1">
    <source>
        <dbReference type="Pfam" id="PF14024"/>
    </source>
</evidence>
<name>A0AAJ1VE98_9BACI</name>
<protein>
    <submittedName>
        <fullName evidence="2">DUF4240 domain-containing protein</fullName>
    </submittedName>
</protein>
<dbReference type="Pfam" id="PF14024">
    <property type="entry name" value="DUF4240"/>
    <property type="match status" value="1"/>
</dbReference>
<dbReference type="AlphaFoldDB" id="A0AAJ1VE98"/>